<dbReference type="AlphaFoldDB" id="A0AAD5UYM3"/>
<sequence length="249" mass="25677">MKTKNWPPAPREQSAAARRSRYRHPRSSSRGSIQVPPLHDAANPTGQTPSVANGARRGLENDGDTEIAPRASGTATSSLSGGPNICQAIFTSDKAGFSPEIFSRLGGEIWLGGLNSSTIPLPHLPPSMSSNASGNSPTTHASISTASANAIQTLTSVGMKLLGPGSEVLRSGLCFRPVAPTGRPVIAKMHEADLGDGAKVKGGVFVVSGHGPWGISLSLGTGWVVGEMVLGRETSVDVSALGRWEAQAP</sequence>
<feature type="compositionally biased region" description="Basic residues" evidence="1">
    <location>
        <begin position="18"/>
        <end position="27"/>
    </location>
</feature>
<dbReference type="Gene3D" id="3.50.50.60">
    <property type="entry name" value="FAD/NAD(P)-binding domain"/>
    <property type="match status" value="1"/>
</dbReference>
<reference evidence="3" key="1">
    <citation type="submission" date="2022-07" db="EMBL/GenBank/DDBJ databases">
        <title>Genome Sequence of Physisporinus lineatus.</title>
        <authorList>
            <person name="Buettner E."/>
        </authorList>
    </citation>
    <scope>NUCLEOTIDE SEQUENCE</scope>
    <source>
        <strain evidence="3">VT162</strain>
    </source>
</reference>
<dbReference type="EMBL" id="JANAWD010000325">
    <property type="protein sequence ID" value="KAJ3481370.1"/>
    <property type="molecule type" value="Genomic_DNA"/>
</dbReference>
<dbReference type="InterPro" id="IPR006076">
    <property type="entry name" value="FAD-dep_OxRdtase"/>
</dbReference>
<feature type="domain" description="FAD dependent oxidoreductase" evidence="2">
    <location>
        <begin position="101"/>
        <end position="227"/>
    </location>
</feature>
<accession>A0AAD5UYM3</accession>
<protein>
    <recommendedName>
        <fullName evidence="2">FAD dependent oxidoreductase domain-containing protein</fullName>
    </recommendedName>
</protein>
<dbReference type="Pfam" id="PF01266">
    <property type="entry name" value="DAO"/>
    <property type="match status" value="1"/>
</dbReference>
<organism evidence="3 4">
    <name type="scientific">Meripilus lineatus</name>
    <dbReference type="NCBI Taxonomy" id="2056292"/>
    <lineage>
        <taxon>Eukaryota</taxon>
        <taxon>Fungi</taxon>
        <taxon>Dikarya</taxon>
        <taxon>Basidiomycota</taxon>
        <taxon>Agaricomycotina</taxon>
        <taxon>Agaricomycetes</taxon>
        <taxon>Polyporales</taxon>
        <taxon>Meripilaceae</taxon>
        <taxon>Meripilus</taxon>
    </lineage>
</organism>
<dbReference type="SUPFAM" id="SSF51971">
    <property type="entry name" value="Nucleotide-binding domain"/>
    <property type="match status" value="1"/>
</dbReference>
<dbReference type="InterPro" id="IPR036188">
    <property type="entry name" value="FAD/NAD-bd_sf"/>
</dbReference>
<dbReference type="Proteomes" id="UP001212997">
    <property type="component" value="Unassembled WGS sequence"/>
</dbReference>
<evidence type="ECO:0000256" key="1">
    <source>
        <dbReference type="SAM" id="MobiDB-lite"/>
    </source>
</evidence>
<comment type="caution">
    <text evidence="3">The sequence shown here is derived from an EMBL/GenBank/DDBJ whole genome shotgun (WGS) entry which is preliminary data.</text>
</comment>
<name>A0AAD5UYM3_9APHY</name>
<evidence type="ECO:0000313" key="4">
    <source>
        <dbReference type="Proteomes" id="UP001212997"/>
    </source>
</evidence>
<evidence type="ECO:0000259" key="2">
    <source>
        <dbReference type="Pfam" id="PF01266"/>
    </source>
</evidence>
<evidence type="ECO:0000313" key="3">
    <source>
        <dbReference type="EMBL" id="KAJ3481370.1"/>
    </source>
</evidence>
<feature type="region of interest" description="Disordered" evidence="1">
    <location>
        <begin position="1"/>
        <end position="83"/>
    </location>
</feature>
<proteinExistence type="predicted"/>
<feature type="compositionally biased region" description="Low complexity" evidence="1">
    <location>
        <begin position="71"/>
        <end position="82"/>
    </location>
</feature>
<keyword evidence="4" id="KW-1185">Reference proteome</keyword>
<gene>
    <name evidence="3" type="ORF">NLI96_g7700</name>
</gene>